<feature type="region of interest" description="Interaction with tRNA" evidence="9">
    <location>
        <begin position="142"/>
        <end position="144"/>
    </location>
</feature>
<comment type="subcellular location">
    <subcellularLocation>
        <location evidence="9">Cytoplasm</location>
    </subcellularLocation>
</comment>
<comment type="similarity">
    <text evidence="9">Belongs to the MnmA/TRMU family.</text>
</comment>
<feature type="binding site" evidence="9">
    <location>
        <begin position="6"/>
        <end position="13"/>
    </location>
    <ligand>
        <name>ATP</name>
        <dbReference type="ChEBI" id="CHEBI:30616"/>
    </ligand>
</feature>
<evidence type="ECO:0000256" key="1">
    <source>
        <dbReference type="ARBA" id="ARBA00022555"/>
    </source>
</evidence>
<dbReference type="Proteomes" id="UP000231019">
    <property type="component" value="Unassembled WGS sequence"/>
</dbReference>
<dbReference type="InterPro" id="IPR046884">
    <property type="entry name" value="MnmA-like_central"/>
</dbReference>
<dbReference type="GO" id="GO:0005737">
    <property type="term" value="C:cytoplasm"/>
    <property type="evidence" value="ECO:0007669"/>
    <property type="project" value="UniProtKB-SubCell"/>
</dbReference>
<proteinExistence type="inferred from homology"/>
<evidence type="ECO:0000256" key="2">
    <source>
        <dbReference type="ARBA" id="ARBA00022679"/>
    </source>
</evidence>
<evidence type="ECO:0000256" key="8">
    <source>
        <dbReference type="ARBA" id="ARBA00051542"/>
    </source>
</evidence>
<evidence type="ECO:0000256" key="7">
    <source>
        <dbReference type="ARBA" id="ARBA00023157"/>
    </source>
</evidence>
<dbReference type="CDD" id="cd01998">
    <property type="entry name" value="MnmA_TRMU-like"/>
    <property type="match status" value="1"/>
</dbReference>
<dbReference type="InterPro" id="IPR004506">
    <property type="entry name" value="MnmA-like"/>
</dbReference>
<feature type="binding site" evidence="9">
    <location>
        <position position="32"/>
    </location>
    <ligand>
        <name>ATP</name>
        <dbReference type="ChEBI" id="CHEBI:30616"/>
    </ligand>
</feature>
<evidence type="ECO:0000256" key="5">
    <source>
        <dbReference type="ARBA" id="ARBA00022840"/>
    </source>
</evidence>
<reference evidence="12 13" key="1">
    <citation type="submission" date="2017-09" db="EMBL/GenBank/DDBJ databases">
        <title>Depth-based differentiation of microbial function through sediment-hosted aquifers and enrichment of novel symbionts in the deep terrestrial subsurface.</title>
        <authorList>
            <person name="Probst A.J."/>
            <person name="Ladd B."/>
            <person name="Jarett J.K."/>
            <person name="Geller-Mcgrath D.E."/>
            <person name="Sieber C.M."/>
            <person name="Emerson J.B."/>
            <person name="Anantharaman K."/>
            <person name="Thomas B.C."/>
            <person name="Malmstrom R."/>
            <person name="Stieglmeier M."/>
            <person name="Klingl A."/>
            <person name="Woyke T."/>
            <person name="Ryan C.M."/>
            <person name="Banfield J.F."/>
        </authorList>
    </citation>
    <scope>NUCLEOTIDE SEQUENCE [LARGE SCALE GENOMIC DNA]</scope>
    <source>
        <strain evidence="12">CG17_big_fil_post_rev_8_21_14_2_50_48_46</strain>
    </source>
</reference>
<organism evidence="12 13">
    <name type="scientific">bacterium (Candidatus Blackallbacteria) CG17_big_fil_post_rev_8_21_14_2_50_48_46</name>
    <dbReference type="NCBI Taxonomy" id="2014261"/>
    <lineage>
        <taxon>Bacteria</taxon>
        <taxon>Candidatus Blackallbacteria</taxon>
    </lineage>
</organism>
<feature type="active site" description="Cysteine persulfide intermediate" evidence="9">
    <location>
        <position position="193"/>
    </location>
</feature>
<dbReference type="Gene3D" id="3.40.50.620">
    <property type="entry name" value="HUPs"/>
    <property type="match status" value="1"/>
</dbReference>
<keyword evidence="9" id="KW-0963">Cytoplasm</keyword>
<dbReference type="FunFam" id="2.30.30.280:FF:000001">
    <property type="entry name" value="tRNA-specific 2-thiouridylase MnmA"/>
    <property type="match status" value="1"/>
</dbReference>
<dbReference type="Gene3D" id="2.30.30.280">
    <property type="entry name" value="Adenine nucleotide alpha hydrolases-like domains"/>
    <property type="match status" value="1"/>
</dbReference>
<evidence type="ECO:0000259" key="10">
    <source>
        <dbReference type="Pfam" id="PF20258"/>
    </source>
</evidence>
<dbReference type="GO" id="GO:0000049">
    <property type="term" value="F:tRNA binding"/>
    <property type="evidence" value="ECO:0007669"/>
    <property type="project" value="UniProtKB-KW"/>
</dbReference>
<name>A0A2M7GB38_9BACT</name>
<evidence type="ECO:0000256" key="3">
    <source>
        <dbReference type="ARBA" id="ARBA00022694"/>
    </source>
</evidence>
<feature type="binding site" evidence="9">
    <location>
        <position position="118"/>
    </location>
    <ligand>
        <name>ATP</name>
        <dbReference type="ChEBI" id="CHEBI:30616"/>
    </ligand>
</feature>
<feature type="site" description="Interaction with tRNA" evidence="9">
    <location>
        <position position="331"/>
    </location>
</feature>
<comment type="caution">
    <text evidence="9">Lacks conserved residue(s) required for the propagation of feature annotation.</text>
</comment>
<evidence type="ECO:0000256" key="9">
    <source>
        <dbReference type="HAMAP-Rule" id="MF_00144"/>
    </source>
</evidence>
<evidence type="ECO:0000256" key="4">
    <source>
        <dbReference type="ARBA" id="ARBA00022741"/>
    </source>
</evidence>
<keyword evidence="1 9" id="KW-0820">tRNA-binding</keyword>
<comment type="catalytic activity">
    <reaction evidence="8 9">
        <text>S-sulfanyl-L-cysteinyl-[protein] + uridine(34) in tRNA + AH2 + ATP = 2-thiouridine(34) in tRNA + L-cysteinyl-[protein] + A + AMP + diphosphate + H(+)</text>
        <dbReference type="Rhea" id="RHEA:47032"/>
        <dbReference type="Rhea" id="RHEA-COMP:10131"/>
        <dbReference type="Rhea" id="RHEA-COMP:11726"/>
        <dbReference type="Rhea" id="RHEA-COMP:11727"/>
        <dbReference type="Rhea" id="RHEA-COMP:11728"/>
        <dbReference type="ChEBI" id="CHEBI:13193"/>
        <dbReference type="ChEBI" id="CHEBI:15378"/>
        <dbReference type="ChEBI" id="CHEBI:17499"/>
        <dbReference type="ChEBI" id="CHEBI:29950"/>
        <dbReference type="ChEBI" id="CHEBI:30616"/>
        <dbReference type="ChEBI" id="CHEBI:33019"/>
        <dbReference type="ChEBI" id="CHEBI:61963"/>
        <dbReference type="ChEBI" id="CHEBI:65315"/>
        <dbReference type="ChEBI" id="CHEBI:87170"/>
        <dbReference type="ChEBI" id="CHEBI:456215"/>
        <dbReference type="EC" id="2.8.1.13"/>
    </reaction>
</comment>
<dbReference type="AlphaFoldDB" id="A0A2M7GB38"/>
<feature type="active site" description="Nucleophile" evidence="9">
    <location>
        <position position="93"/>
    </location>
</feature>
<dbReference type="Pfam" id="PF20258">
    <property type="entry name" value="tRNA_Me_trans_C"/>
    <property type="match status" value="1"/>
</dbReference>
<evidence type="ECO:0000256" key="6">
    <source>
        <dbReference type="ARBA" id="ARBA00022884"/>
    </source>
</evidence>
<gene>
    <name evidence="9" type="primary">mnmA</name>
    <name evidence="12" type="ORF">COW36_00735</name>
</gene>
<comment type="caution">
    <text evidence="12">The sequence shown here is derived from an EMBL/GenBank/DDBJ whole genome shotgun (WGS) entry which is preliminary data.</text>
</comment>
<keyword evidence="5 9" id="KW-0067">ATP-binding</keyword>
<dbReference type="InterPro" id="IPR046885">
    <property type="entry name" value="MnmA-like_C"/>
</dbReference>
<dbReference type="NCBIfam" id="NF001138">
    <property type="entry name" value="PRK00143.1"/>
    <property type="match status" value="1"/>
</dbReference>
<dbReference type="PANTHER" id="PTHR11933">
    <property type="entry name" value="TRNA 5-METHYLAMINOMETHYL-2-THIOURIDYLATE -METHYLTRANSFERASE"/>
    <property type="match status" value="1"/>
</dbReference>
<feature type="domain" description="tRNA-specific 2-thiouridylase MnmA-like central" evidence="11">
    <location>
        <begin position="201"/>
        <end position="264"/>
    </location>
</feature>
<dbReference type="Pfam" id="PF03054">
    <property type="entry name" value="tRNA_Me_trans"/>
    <property type="match status" value="1"/>
</dbReference>
<evidence type="ECO:0000313" key="13">
    <source>
        <dbReference type="Proteomes" id="UP000231019"/>
    </source>
</evidence>
<dbReference type="GO" id="GO:0002143">
    <property type="term" value="P:tRNA wobble position uridine thiolation"/>
    <property type="evidence" value="ECO:0007669"/>
    <property type="project" value="TreeGrafter"/>
</dbReference>
<dbReference type="PANTHER" id="PTHR11933:SF5">
    <property type="entry name" value="MITOCHONDRIAL TRNA-SPECIFIC 2-THIOURIDYLASE 1"/>
    <property type="match status" value="1"/>
</dbReference>
<keyword evidence="2 9" id="KW-0808">Transferase</keyword>
<dbReference type="InterPro" id="IPR014729">
    <property type="entry name" value="Rossmann-like_a/b/a_fold"/>
</dbReference>
<feature type="site" description="Interaction with tRNA" evidence="9">
    <location>
        <position position="119"/>
    </location>
</feature>
<evidence type="ECO:0000313" key="12">
    <source>
        <dbReference type="EMBL" id="PIW19396.1"/>
    </source>
</evidence>
<keyword evidence="3 9" id="KW-0819">tRNA processing</keyword>
<dbReference type="Gene3D" id="2.40.30.10">
    <property type="entry name" value="Translation factors"/>
    <property type="match status" value="1"/>
</dbReference>
<dbReference type="NCBIfam" id="TIGR00420">
    <property type="entry name" value="trmU"/>
    <property type="match status" value="1"/>
</dbReference>
<keyword evidence="4 9" id="KW-0547">Nucleotide-binding</keyword>
<keyword evidence="6 9" id="KW-0694">RNA-binding</keyword>
<dbReference type="EMBL" id="PFFQ01000004">
    <property type="protein sequence ID" value="PIW19396.1"/>
    <property type="molecule type" value="Genomic_DNA"/>
</dbReference>
<dbReference type="GO" id="GO:0103016">
    <property type="term" value="F:tRNA-uridine 2-sulfurtransferase activity"/>
    <property type="evidence" value="ECO:0007669"/>
    <property type="project" value="UniProtKB-EC"/>
</dbReference>
<feature type="domain" description="tRNA-specific 2-thiouridylase MnmA-like C-terminal" evidence="10">
    <location>
        <begin position="272"/>
        <end position="348"/>
    </location>
</feature>
<dbReference type="HAMAP" id="MF_00144">
    <property type="entry name" value="tRNA_thiouridyl_MnmA"/>
    <property type="match status" value="1"/>
</dbReference>
<accession>A0A2M7GB38</accession>
<dbReference type="EC" id="2.8.1.13" evidence="9"/>
<keyword evidence="7" id="KW-1015">Disulfide bond</keyword>
<dbReference type="Pfam" id="PF20259">
    <property type="entry name" value="tRNA_Me_trans_M"/>
    <property type="match status" value="1"/>
</dbReference>
<feature type="region of interest" description="Interaction with tRNA" evidence="9">
    <location>
        <begin position="298"/>
        <end position="299"/>
    </location>
</feature>
<dbReference type="SUPFAM" id="SSF52402">
    <property type="entry name" value="Adenine nucleotide alpha hydrolases-like"/>
    <property type="match status" value="1"/>
</dbReference>
<sequence length="360" mass="40313">MRIAVGMSGGVDSSVAAALLKKAGHEVIGVTMLIWDGSKCCSGDAIEDAEWVTKQLGIEHHVYNLIPEFTQEVVTPFVNEYLNGRTPNPCPTCNFRMKFHHLWQAVQKNLEVDKMATGHYVRLEQDPDNLRYQLYRGLDHHKDQTYMFYRLSQEQLSRLHFPLGHFSKAETRKMAGELGLEPIMNKPDSQDLCFVGDSLNDFWKNHYQKSIRHGNIVDLNGNILGSHEGIVHYTIGQRKGLGIAHEEPLYVLKINAGKNEVVVGPRDQTFSDGLEASGLNWSAIDPPTKPLKAHIRIRYRSELVPATIEVTAPDTVRVRFDDPQSAISPGQITVFYDSNDMLLGGGVIEKALVLTEPVSV</sequence>
<dbReference type="GO" id="GO:0005524">
    <property type="term" value="F:ATP binding"/>
    <property type="evidence" value="ECO:0007669"/>
    <property type="project" value="UniProtKB-KW"/>
</dbReference>
<evidence type="ECO:0000259" key="11">
    <source>
        <dbReference type="Pfam" id="PF20259"/>
    </source>
</evidence>
<protein>
    <recommendedName>
        <fullName evidence="9">tRNA-specific 2-thiouridylase MnmA</fullName>
        <ecNumber evidence="9">2.8.1.13</ecNumber>
    </recommendedName>
</protein>
<dbReference type="InterPro" id="IPR023382">
    <property type="entry name" value="MnmA-like_central_sf"/>
</dbReference>
<comment type="function">
    <text evidence="9">Catalyzes the 2-thiolation of uridine at the wobble position (U34) of tRNA, leading to the formation of s(2)U34.</text>
</comment>